<dbReference type="RefSeq" id="WP_012823206.1">
    <property type="nucleotide sequence ID" value="NC_013422.1"/>
</dbReference>
<feature type="domain" description="BPL/LPL catalytic" evidence="2">
    <location>
        <begin position="10"/>
        <end position="205"/>
    </location>
</feature>
<keyword evidence="4" id="KW-1185">Reference proteome</keyword>
<reference evidence="3 4" key="1">
    <citation type="submission" date="2009-10" db="EMBL/GenBank/DDBJ databases">
        <title>Complete sequence of Halothiobacillus neapolitanus c2.</title>
        <authorList>
            <consortium name="US DOE Joint Genome Institute"/>
            <person name="Lucas S."/>
            <person name="Copeland A."/>
            <person name="Lapidus A."/>
            <person name="Glavina del Rio T."/>
            <person name="Tice H."/>
            <person name="Bruce D."/>
            <person name="Goodwin L."/>
            <person name="Pitluck S."/>
            <person name="Davenport K."/>
            <person name="Brettin T."/>
            <person name="Detter J.C."/>
            <person name="Han C."/>
            <person name="Tapia R."/>
            <person name="Larimer F."/>
            <person name="Land M."/>
            <person name="Hauser L."/>
            <person name="Kyrpides N."/>
            <person name="Mikhailova N."/>
            <person name="Kerfeld C."/>
            <person name="Cannon G."/>
            <person name="Heinhort S."/>
        </authorList>
    </citation>
    <scope>NUCLEOTIDE SEQUENCE [LARGE SCALE GENOMIC DNA]</scope>
    <source>
        <strain evidence="4">ATCC 23641 / c2</strain>
    </source>
</reference>
<evidence type="ECO:0000259" key="2">
    <source>
        <dbReference type="PROSITE" id="PS51733"/>
    </source>
</evidence>
<dbReference type="NCBIfam" id="TIGR00121">
    <property type="entry name" value="birA_ligase"/>
    <property type="match status" value="1"/>
</dbReference>
<dbReference type="STRING" id="555778.Hneap_0307"/>
<dbReference type="HOGENOM" id="CLU_051096_3_2_6"/>
<evidence type="ECO:0000256" key="1">
    <source>
        <dbReference type="ARBA" id="ARBA00022598"/>
    </source>
</evidence>
<dbReference type="eggNOG" id="COG0340">
    <property type="taxonomic scope" value="Bacteria"/>
</dbReference>
<dbReference type="CDD" id="cd16442">
    <property type="entry name" value="BPL"/>
    <property type="match status" value="1"/>
</dbReference>
<dbReference type="PROSITE" id="PS51733">
    <property type="entry name" value="BPL_LPL_CATALYTIC"/>
    <property type="match status" value="1"/>
</dbReference>
<dbReference type="PANTHER" id="PTHR12835:SF5">
    <property type="entry name" value="BIOTIN--PROTEIN LIGASE"/>
    <property type="match status" value="1"/>
</dbReference>
<dbReference type="InterPro" id="IPR004408">
    <property type="entry name" value="Biotin_CoA_COase_ligase"/>
</dbReference>
<dbReference type="Proteomes" id="UP000009102">
    <property type="component" value="Chromosome"/>
</dbReference>
<dbReference type="GO" id="GO:0005737">
    <property type="term" value="C:cytoplasm"/>
    <property type="evidence" value="ECO:0007669"/>
    <property type="project" value="TreeGrafter"/>
</dbReference>
<dbReference type="Gene3D" id="3.30.930.10">
    <property type="entry name" value="Bira Bifunctional Protein, Domain 2"/>
    <property type="match status" value="1"/>
</dbReference>
<dbReference type="Pfam" id="PF03099">
    <property type="entry name" value="BPL_LplA_LipB"/>
    <property type="match status" value="1"/>
</dbReference>
<dbReference type="SUPFAM" id="SSF55681">
    <property type="entry name" value="Class II aaRS and biotin synthetases"/>
    <property type="match status" value="1"/>
</dbReference>
<dbReference type="InterPro" id="IPR004143">
    <property type="entry name" value="BPL_LPL_catalytic"/>
</dbReference>
<proteinExistence type="predicted"/>
<keyword evidence="1 3" id="KW-0436">Ligase</keyword>
<dbReference type="KEGG" id="hna:Hneap_0307"/>
<dbReference type="EMBL" id="CP001801">
    <property type="protein sequence ID" value="ACX95170.1"/>
    <property type="molecule type" value="Genomic_DNA"/>
</dbReference>
<protein>
    <submittedName>
        <fullName evidence="3">Biotin/acetyl-CoA-carboxylase ligase</fullName>
    </submittedName>
</protein>
<accession>D0KXF6</accession>
<organism evidence="3 4">
    <name type="scientific">Halothiobacillus neapolitanus (strain ATCC 23641 / DSM 15147 / CIP 104769 / NCIMB 8539 / c2)</name>
    <name type="common">Thiobacillus neapolitanus</name>
    <dbReference type="NCBI Taxonomy" id="555778"/>
    <lineage>
        <taxon>Bacteria</taxon>
        <taxon>Pseudomonadati</taxon>
        <taxon>Pseudomonadota</taxon>
        <taxon>Gammaproteobacteria</taxon>
        <taxon>Chromatiales</taxon>
        <taxon>Halothiobacillaceae</taxon>
        <taxon>Halothiobacillus</taxon>
    </lineage>
</organism>
<gene>
    <name evidence="3" type="ordered locus">Hneap_0307</name>
</gene>
<dbReference type="InterPro" id="IPR045864">
    <property type="entry name" value="aa-tRNA-synth_II/BPL/LPL"/>
</dbReference>
<dbReference type="PANTHER" id="PTHR12835">
    <property type="entry name" value="BIOTIN PROTEIN LIGASE"/>
    <property type="match status" value="1"/>
</dbReference>
<evidence type="ECO:0000313" key="3">
    <source>
        <dbReference type="EMBL" id="ACX95170.1"/>
    </source>
</evidence>
<dbReference type="GO" id="GO:0004077">
    <property type="term" value="F:biotin--[biotin carboxyl-carrier protein] ligase activity"/>
    <property type="evidence" value="ECO:0007669"/>
    <property type="project" value="InterPro"/>
</dbReference>
<name>D0KXF6_HALNC</name>
<evidence type="ECO:0000313" key="4">
    <source>
        <dbReference type="Proteomes" id="UP000009102"/>
    </source>
</evidence>
<dbReference type="AlphaFoldDB" id="D0KXF6"/>
<sequence length="274" mass="29793">MVPFDFHALRLRLDERAFVEQAAAVVLPSVDSTSDYLRAHWPDQAEAGASWSICVAQTQTAGRGRHGHHWRSEPGSGLWFSCAVPVVPCTAEVVPPLSLVVASELIRVLNAVGFEIGLKWPNDLWCHDSKVGGLLVEQMGVGVARYWLIGIGINWLAPTHLPQDKTGVVPSVTGLFEEGELSSIDREALAEQLIMVAIHAARHPESWSESMRRANHWNALLGRRVQLWHAGEAGETGLAGDIKLNGELGFVSDVGDFRSIGGSISVRLVQDEGC</sequence>